<comment type="caution">
    <text evidence="2">The sequence shown here is derived from an EMBL/GenBank/DDBJ whole genome shotgun (WGS) entry which is preliminary data.</text>
</comment>
<dbReference type="OrthoDB" id="10560871at2759"/>
<keyword evidence="1" id="KW-0812">Transmembrane</keyword>
<protein>
    <submittedName>
        <fullName evidence="2">Uncharacterized protein</fullName>
    </submittedName>
</protein>
<accession>A0A117NLU0</accession>
<feature type="transmembrane region" description="Helical" evidence="1">
    <location>
        <begin position="39"/>
        <end position="62"/>
    </location>
</feature>
<organism evidence="2 3">
    <name type="scientific">Penicillium freii</name>
    <dbReference type="NCBI Taxonomy" id="48697"/>
    <lineage>
        <taxon>Eukaryota</taxon>
        <taxon>Fungi</taxon>
        <taxon>Dikarya</taxon>
        <taxon>Ascomycota</taxon>
        <taxon>Pezizomycotina</taxon>
        <taxon>Eurotiomycetes</taxon>
        <taxon>Eurotiomycetidae</taxon>
        <taxon>Eurotiales</taxon>
        <taxon>Aspergillaceae</taxon>
        <taxon>Penicillium</taxon>
    </lineage>
</organism>
<evidence type="ECO:0000313" key="3">
    <source>
        <dbReference type="Proteomes" id="UP000055045"/>
    </source>
</evidence>
<keyword evidence="1" id="KW-1133">Transmembrane helix</keyword>
<keyword evidence="3" id="KW-1185">Reference proteome</keyword>
<feature type="transmembrane region" description="Helical" evidence="1">
    <location>
        <begin position="7"/>
        <end position="27"/>
    </location>
</feature>
<dbReference type="EMBL" id="LLXE01000307">
    <property type="protein sequence ID" value="KUM58130.1"/>
    <property type="molecule type" value="Genomic_DNA"/>
</dbReference>
<sequence length="67" mass="7759">MKMKLSLLITWSITTIYNGVIACLIPITKVLIEHYNREFSVVFLPLEVLAYKTLNVMVLYIAMDEHT</sequence>
<dbReference type="Proteomes" id="UP000055045">
    <property type="component" value="Unassembled WGS sequence"/>
</dbReference>
<dbReference type="AlphaFoldDB" id="A0A117NLU0"/>
<reference evidence="2 3" key="1">
    <citation type="submission" date="2015-10" db="EMBL/GenBank/DDBJ databases">
        <title>Genome sequencing of Penicillium freii.</title>
        <authorList>
            <person name="Nguyen H.D."/>
            <person name="Visagie C.M."/>
            <person name="Seifert K.A."/>
        </authorList>
    </citation>
    <scope>NUCLEOTIDE SEQUENCE [LARGE SCALE GENOMIC DNA]</scope>
    <source>
        <strain evidence="2 3">DAOM 242723</strain>
    </source>
</reference>
<proteinExistence type="predicted"/>
<evidence type="ECO:0000256" key="1">
    <source>
        <dbReference type="SAM" id="Phobius"/>
    </source>
</evidence>
<name>A0A117NLU0_PENFR</name>
<gene>
    <name evidence="2" type="ORF">ACN42_g9037</name>
</gene>
<keyword evidence="1" id="KW-0472">Membrane</keyword>
<dbReference type="PROSITE" id="PS51257">
    <property type="entry name" value="PROKAR_LIPOPROTEIN"/>
    <property type="match status" value="1"/>
</dbReference>
<evidence type="ECO:0000313" key="2">
    <source>
        <dbReference type="EMBL" id="KUM58130.1"/>
    </source>
</evidence>